<dbReference type="Proteomes" id="UP001164746">
    <property type="component" value="Chromosome 6"/>
</dbReference>
<sequence>MFLNKNQEFNSSDAALLVAIKNFENVYDIYEVVKEKEDKKNKKNNKNSKSKLRMNLVRAHVFEDAMRDCHVHWFQLTYVYVYPRNCRMLIGIPVYQGGYIHNKNEKNRQISF</sequence>
<dbReference type="EMBL" id="CP111017">
    <property type="protein sequence ID" value="WAR09355.1"/>
    <property type="molecule type" value="Genomic_DNA"/>
</dbReference>
<name>A0ABY7EJN2_MYAAR</name>
<evidence type="ECO:0000313" key="2">
    <source>
        <dbReference type="Proteomes" id="UP001164746"/>
    </source>
</evidence>
<evidence type="ECO:0000313" key="1">
    <source>
        <dbReference type="EMBL" id="WAR09355.1"/>
    </source>
</evidence>
<organism evidence="1 2">
    <name type="scientific">Mya arenaria</name>
    <name type="common">Soft-shell clam</name>
    <dbReference type="NCBI Taxonomy" id="6604"/>
    <lineage>
        <taxon>Eukaryota</taxon>
        <taxon>Metazoa</taxon>
        <taxon>Spiralia</taxon>
        <taxon>Lophotrochozoa</taxon>
        <taxon>Mollusca</taxon>
        <taxon>Bivalvia</taxon>
        <taxon>Autobranchia</taxon>
        <taxon>Heteroconchia</taxon>
        <taxon>Euheterodonta</taxon>
        <taxon>Imparidentia</taxon>
        <taxon>Neoheterodontei</taxon>
        <taxon>Myida</taxon>
        <taxon>Myoidea</taxon>
        <taxon>Myidae</taxon>
        <taxon>Mya</taxon>
    </lineage>
</organism>
<keyword evidence="2" id="KW-1185">Reference proteome</keyword>
<accession>A0ABY7EJN2</accession>
<reference evidence="1" key="1">
    <citation type="submission" date="2022-11" db="EMBL/GenBank/DDBJ databases">
        <title>Centuries of genome instability and evolution in soft-shell clam transmissible cancer (bioRxiv).</title>
        <authorList>
            <person name="Hart S.F.M."/>
            <person name="Yonemitsu M.A."/>
            <person name="Giersch R.M."/>
            <person name="Beal B.F."/>
            <person name="Arriagada G."/>
            <person name="Davis B.W."/>
            <person name="Ostrander E.A."/>
            <person name="Goff S.P."/>
            <person name="Metzger M.J."/>
        </authorList>
    </citation>
    <scope>NUCLEOTIDE SEQUENCE</scope>
    <source>
        <strain evidence="1">MELC-2E11</strain>
        <tissue evidence="1">Siphon/mantle</tissue>
    </source>
</reference>
<proteinExistence type="predicted"/>
<protein>
    <submittedName>
        <fullName evidence="1">Uncharacterized protein</fullName>
    </submittedName>
</protein>
<gene>
    <name evidence="1" type="ORF">MAR_019313</name>
</gene>